<evidence type="ECO:0000256" key="1">
    <source>
        <dbReference type="SAM" id="MobiDB-lite"/>
    </source>
</evidence>
<accession>A0A9P4JR57</accession>
<feature type="compositionally biased region" description="Polar residues" evidence="1">
    <location>
        <begin position="37"/>
        <end position="58"/>
    </location>
</feature>
<keyword evidence="4" id="KW-1185">Reference proteome</keyword>
<dbReference type="Pfam" id="PF22943">
    <property type="entry name" value="HTH_68"/>
    <property type="match status" value="1"/>
</dbReference>
<evidence type="ECO:0000259" key="2">
    <source>
        <dbReference type="Pfam" id="PF22943"/>
    </source>
</evidence>
<dbReference type="EMBL" id="ML993991">
    <property type="protein sequence ID" value="KAF2201088.1"/>
    <property type="molecule type" value="Genomic_DNA"/>
</dbReference>
<sequence>MGSSASKSARTAGSAARKYPTKPTNATTARAPISPSRPAQPSSGSPTNPDPQASSTGPQEIDLDARNTVLGANLRSLGAVEPNPHFSPSSRSPLDPQQNHNRNSPPSNQIKSSYAAPTAQDFTSQFSFPDHSTNPAVRLLEARRKIQNQAEEEISLIGRRGFNGRRFIDVHIVRQAILRREKGESEEKIERDLGVERGRLSVLGKGFVRAV</sequence>
<evidence type="ECO:0000313" key="4">
    <source>
        <dbReference type="Proteomes" id="UP000799536"/>
    </source>
</evidence>
<feature type="compositionally biased region" description="Polar residues" evidence="1">
    <location>
        <begin position="86"/>
        <end position="112"/>
    </location>
</feature>
<dbReference type="AlphaFoldDB" id="A0A9P4JR57"/>
<feature type="domain" description="Helix-turn-helix" evidence="2">
    <location>
        <begin position="167"/>
        <end position="208"/>
    </location>
</feature>
<dbReference type="OrthoDB" id="4085451at2759"/>
<dbReference type="Proteomes" id="UP000799536">
    <property type="component" value="Unassembled WGS sequence"/>
</dbReference>
<feature type="compositionally biased region" description="Polar residues" evidence="1">
    <location>
        <begin position="1"/>
        <end position="11"/>
    </location>
</feature>
<name>A0A9P4JR57_9PLEO</name>
<comment type="caution">
    <text evidence="3">The sequence shown here is derived from an EMBL/GenBank/DDBJ whole genome shotgun (WGS) entry which is preliminary data.</text>
</comment>
<organism evidence="3 4">
    <name type="scientific">Delitschia confertaspora ATCC 74209</name>
    <dbReference type="NCBI Taxonomy" id="1513339"/>
    <lineage>
        <taxon>Eukaryota</taxon>
        <taxon>Fungi</taxon>
        <taxon>Dikarya</taxon>
        <taxon>Ascomycota</taxon>
        <taxon>Pezizomycotina</taxon>
        <taxon>Dothideomycetes</taxon>
        <taxon>Pleosporomycetidae</taxon>
        <taxon>Pleosporales</taxon>
        <taxon>Delitschiaceae</taxon>
        <taxon>Delitschia</taxon>
    </lineage>
</organism>
<evidence type="ECO:0000313" key="3">
    <source>
        <dbReference type="EMBL" id="KAF2201088.1"/>
    </source>
</evidence>
<protein>
    <recommendedName>
        <fullName evidence="2">Helix-turn-helix domain-containing protein</fullName>
    </recommendedName>
</protein>
<feature type="region of interest" description="Disordered" evidence="1">
    <location>
        <begin position="1"/>
        <end position="115"/>
    </location>
</feature>
<gene>
    <name evidence="3" type="ORF">GQ43DRAFT_47619</name>
</gene>
<dbReference type="InterPro" id="IPR054448">
    <property type="entry name" value="HTH_put_ascomycetes"/>
</dbReference>
<reference evidence="3" key="1">
    <citation type="journal article" date="2020" name="Stud. Mycol.">
        <title>101 Dothideomycetes genomes: a test case for predicting lifestyles and emergence of pathogens.</title>
        <authorList>
            <person name="Haridas S."/>
            <person name="Albert R."/>
            <person name="Binder M."/>
            <person name="Bloem J."/>
            <person name="Labutti K."/>
            <person name="Salamov A."/>
            <person name="Andreopoulos B."/>
            <person name="Baker S."/>
            <person name="Barry K."/>
            <person name="Bills G."/>
            <person name="Bluhm B."/>
            <person name="Cannon C."/>
            <person name="Castanera R."/>
            <person name="Culley D."/>
            <person name="Daum C."/>
            <person name="Ezra D."/>
            <person name="Gonzalez J."/>
            <person name="Henrissat B."/>
            <person name="Kuo A."/>
            <person name="Liang C."/>
            <person name="Lipzen A."/>
            <person name="Lutzoni F."/>
            <person name="Magnuson J."/>
            <person name="Mondo S."/>
            <person name="Nolan M."/>
            <person name="Ohm R."/>
            <person name="Pangilinan J."/>
            <person name="Park H.-J."/>
            <person name="Ramirez L."/>
            <person name="Alfaro M."/>
            <person name="Sun H."/>
            <person name="Tritt A."/>
            <person name="Yoshinaga Y."/>
            <person name="Zwiers L.-H."/>
            <person name="Turgeon B."/>
            <person name="Goodwin S."/>
            <person name="Spatafora J."/>
            <person name="Crous P."/>
            <person name="Grigoriev I."/>
        </authorList>
    </citation>
    <scope>NUCLEOTIDE SEQUENCE</scope>
    <source>
        <strain evidence="3">ATCC 74209</strain>
    </source>
</reference>
<proteinExistence type="predicted"/>